<reference evidence="2" key="1">
    <citation type="journal article" date="2018" name="Data Brief">
        <title>Genome sequence data from 17 accessions of Ensete ventricosum, a staple food crop for millions in Ethiopia.</title>
        <authorList>
            <person name="Yemataw Z."/>
            <person name="Muzemil S."/>
            <person name="Ambachew D."/>
            <person name="Tripathi L."/>
            <person name="Tesfaye K."/>
            <person name="Chala A."/>
            <person name="Farbos A."/>
            <person name="O'Neill P."/>
            <person name="Moore K."/>
            <person name="Grant M."/>
            <person name="Studholme D.J."/>
        </authorList>
    </citation>
    <scope>NUCLEOTIDE SEQUENCE [LARGE SCALE GENOMIC DNA]</scope>
    <source>
        <tissue evidence="2">Leaf</tissue>
    </source>
</reference>
<proteinExistence type="predicted"/>
<dbReference type="AlphaFoldDB" id="A0A444EUK8"/>
<evidence type="ECO:0000256" key="1">
    <source>
        <dbReference type="SAM" id="MobiDB-lite"/>
    </source>
</evidence>
<dbReference type="EMBL" id="KV875652">
    <property type="protein sequence ID" value="RZR72250.1"/>
    <property type="molecule type" value="Genomic_DNA"/>
</dbReference>
<name>A0A444EUK8_ENSVE</name>
<protein>
    <submittedName>
        <fullName evidence="2">Uncharacterized protein</fullName>
    </submittedName>
</protein>
<sequence length="129" mass="15464">MYWPRWRFWLRMRTRMRRRPRREGGGIGSGGDRSGRKAHRRLRRRRRRRSRTAAQRWGSRCQVNGQLTTAGGYVVVSKERERRTFGPGEMITCSSRYITLTSPPIDLLLRGHFRERRHASRRPPTLRFT</sequence>
<organism evidence="2">
    <name type="scientific">Ensete ventricosum</name>
    <name type="common">Abyssinian banana</name>
    <name type="synonym">Musa ensete</name>
    <dbReference type="NCBI Taxonomy" id="4639"/>
    <lineage>
        <taxon>Eukaryota</taxon>
        <taxon>Viridiplantae</taxon>
        <taxon>Streptophyta</taxon>
        <taxon>Embryophyta</taxon>
        <taxon>Tracheophyta</taxon>
        <taxon>Spermatophyta</taxon>
        <taxon>Magnoliopsida</taxon>
        <taxon>Liliopsida</taxon>
        <taxon>Zingiberales</taxon>
        <taxon>Musaceae</taxon>
        <taxon>Ensete</taxon>
    </lineage>
</organism>
<gene>
    <name evidence="2" type="ORF">BHM03_00011755</name>
</gene>
<accession>A0A444EUK8</accession>
<evidence type="ECO:0000313" key="2">
    <source>
        <dbReference type="EMBL" id="RZR72250.1"/>
    </source>
</evidence>
<dbReference type="Proteomes" id="UP000290560">
    <property type="component" value="Unassembled WGS sequence"/>
</dbReference>
<feature type="compositionally biased region" description="Basic residues" evidence="1">
    <location>
        <begin position="36"/>
        <end position="51"/>
    </location>
</feature>
<feature type="region of interest" description="Disordered" evidence="1">
    <location>
        <begin position="19"/>
        <end position="59"/>
    </location>
</feature>